<dbReference type="EMBL" id="NOXT01000063">
    <property type="protein sequence ID" value="OYQ35056.1"/>
    <property type="molecule type" value="Genomic_DNA"/>
</dbReference>
<accession>A0A255Z0R4</accession>
<gene>
    <name evidence="2" type="ORF">CHU93_01990</name>
</gene>
<evidence type="ECO:0000313" key="3">
    <source>
        <dbReference type="Proteomes" id="UP000216991"/>
    </source>
</evidence>
<dbReference type="NCBIfam" id="NF038131">
    <property type="entry name" value="choice_anch_K"/>
    <property type="match status" value="1"/>
</dbReference>
<keyword evidence="3" id="KW-1185">Reference proteome</keyword>
<dbReference type="AlphaFoldDB" id="A0A255Z0R4"/>
<reference evidence="2 3" key="1">
    <citation type="submission" date="2017-07" db="EMBL/GenBank/DDBJ databases">
        <title>Sandarakinorhabdus cyanobacteriorum sp. nov., a novel bacterium isolated from cyanobacterial aggregates in a eutrophic lake.</title>
        <authorList>
            <person name="Cai H."/>
        </authorList>
    </citation>
    <scope>NUCLEOTIDE SEQUENCE [LARGE SCALE GENOMIC DNA]</scope>
    <source>
        <strain evidence="2 3">TH057</strain>
    </source>
</reference>
<feature type="domain" description="Ice-binding protein C-terminal" evidence="1">
    <location>
        <begin position="285"/>
        <end position="309"/>
    </location>
</feature>
<dbReference type="InterPro" id="IPR047995">
    <property type="entry name" value="Choice_anch_K"/>
</dbReference>
<comment type="caution">
    <text evidence="2">The sequence shown here is derived from an EMBL/GenBank/DDBJ whole genome shotgun (WGS) entry which is preliminary data.</text>
</comment>
<protein>
    <recommendedName>
        <fullName evidence="1">Ice-binding protein C-terminal domain-containing protein</fullName>
    </recommendedName>
</protein>
<dbReference type="Pfam" id="PF07589">
    <property type="entry name" value="PEP-CTERM"/>
    <property type="match status" value="1"/>
</dbReference>
<evidence type="ECO:0000313" key="2">
    <source>
        <dbReference type="EMBL" id="OYQ35056.1"/>
    </source>
</evidence>
<dbReference type="InterPro" id="IPR013424">
    <property type="entry name" value="Ice-binding_C"/>
</dbReference>
<organism evidence="2 3">
    <name type="scientific">Sandarakinorhabdus cyanobacteriorum</name>
    <dbReference type="NCBI Taxonomy" id="1981098"/>
    <lineage>
        <taxon>Bacteria</taxon>
        <taxon>Pseudomonadati</taxon>
        <taxon>Pseudomonadota</taxon>
        <taxon>Alphaproteobacteria</taxon>
        <taxon>Sphingomonadales</taxon>
        <taxon>Sphingosinicellaceae</taxon>
        <taxon>Sandarakinorhabdus</taxon>
    </lineage>
</organism>
<name>A0A255Z0R4_9SPHN</name>
<dbReference type="Proteomes" id="UP000216991">
    <property type="component" value="Unassembled WGS sequence"/>
</dbReference>
<evidence type="ECO:0000259" key="1">
    <source>
        <dbReference type="Pfam" id="PF07589"/>
    </source>
</evidence>
<sequence length="316" mass="32271">MLAAAAAVPAMAAGSGTVSFEFLEYRGPVAVGPPPNDPGTWFLAGQVAGIDMVSAAVNGNPNVAFTGGRQVDPAAPLGATQWFTANVALTGNSVDFVYRGFEGSPQFATLLNSISVQNGSFSGINVGDPFTLGRLTFRNGGWFGAGNDPADNLPSEFRFRITTSSADGPQFNQTVWGRIELTVNAPFPNDLATLAGQQAEADWVSVYQTDSSFSTDLRSLGALRVYDACCGPPGAGNVGSIDLNGVFGSLNLASLSNPGGSGFFTASTLPLPPVPPGGGGGPGGIPEPDAWALLIAGFGLTGAVARRRRRKASLAA</sequence>
<dbReference type="NCBIfam" id="NF035944">
    <property type="entry name" value="PEPxxWA-CTERM"/>
    <property type="match status" value="1"/>
</dbReference>
<proteinExistence type="predicted"/>